<dbReference type="SUPFAM" id="SSF51735">
    <property type="entry name" value="NAD(P)-binding Rossmann-fold domains"/>
    <property type="match status" value="1"/>
</dbReference>
<dbReference type="InterPro" id="IPR036291">
    <property type="entry name" value="NAD(P)-bd_dom_sf"/>
</dbReference>
<organism evidence="2 3">
    <name type="scientific">Paenibacillus favisporus</name>
    <dbReference type="NCBI Taxonomy" id="221028"/>
    <lineage>
        <taxon>Bacteria</taxon>
        <taxon>Bacillati</taxon>
        <taxon>Bacillota</taxon>
        <taxon>Bacilli</taxon>
        <taxon>Bacillales</taxon>
        <taxon>Paenibacillaceae</taxon>
        <taxon>Paenibacillus</taxon>
    </lineage>
</organism>
<keyword evidence="3" id="KW-1185">Reference proteome</keyword>
<dbReference type="Gene3D" id="3.40.50.720">
    <property type="entry name" value="NAD(P)-binding Rossmann-like Domain"/>
    <property type="match status" value="1"/>
</dbReference>
<dbReference type="Pfam" id="PF13561">
    <property type="entry name" value="adh_short_C2"/>
    <property type="match status" value="1"/>
</dbReference>
<reference evidence="2 3" key="1">
    <citation type="submission" date="2024-06" db="EMBL/GenBank/DDBJ databases">
        <title>Genomic Encyclopedia of Type Strains, Phase IV (KMG-IV): sequencing the most valuable type-strain genomes for metagenomic binning, comparative biology and taxonomic classification.</title>
        <authorList>
            <person name="Goeker M."/>
        </authorList>
    </citation>
    <scope>NUCLEOTIDE SEQUENCE [LARGE SCALE GENOMIC DNA]</scope>
    <source>
        <strain evidence="2 3">DSM 17253</strain>
    </source>
</reference>
<evidence type="ECO:0000313" key="2">
    <source>
        <dbReference type="EMBL" id="MET3548938.1"/>
    </source>
</evidence>
<dbReference type="Proteomes" id="UP001549098">
    <property type="component" value="Unassembled WGS sequence"/>
</dbReference>
<comment type="caution">
    <text evidence="2">The sequence shown here is derived from an EMBL/GenBank/DDBJ whole genome shotgun (WGS) entry which is preliminary data.</text>
</comment>
<evidence type="ECO:0000313" key="3">
    <source>
        <dbReference type="Proteomes" id="UP001549098"/>
    </source>
</evidence>
<protein>
    <submittedName>
        <fullName evidence="2">3-oxoacyl-[acyl-carrier protein] reductase</fullName>
        <ecNumber evidence="2">1.1.1.100</ecNumber>
    </submittedName>
</protein>
<dbReference type="PANTHER" id="PTHR42879">
    <property type="entry name" value="3-OXOACYL-(ACYL-CARRIER-PROTEIN) REDUCTASE"/>
    <property type="match status" value="1"/>
</dbReference>
<sequence length="222" mass="24476">MGMKVAVNYYSDHAAADRTVHEIEQLGGEAIKLQGDVRDREHVDSMTKQIIDRWGTLDVLVSNAHISFAVKPFLDMKWDEMSEKLNGEIQAAFHLTQSVIPFMRHNRYGRIIYVASSVAKTPGMGFIAHGTAKAALVQFAKFIAQEFGEFGITANVISPGAVETEASREQIESFRNAMITQTPLRRIGQPEDIAKAIALYASERSGFITGSYVPVNGGKDMP</sequence>
<proteinExistence type="inferred from homology"/>
<dbReference type="InterPro" id="IPR002347">
    <property type="entry name" value="SDR_fam"/>
</dbReference>
<dbReference type="InterPro" id="IPR050259">
    <property type="entry name" value="SDR"/>
</dbReference>
<gene>
    <name evidence="2" type="ORF">ABID47_005570</name>
</gene>
<keyword evidence="2" id="KW-0560">Oxidoreductase</keyword>
<dbReference type="PRINTS" id="PR00081">
    <property type="entry name" value="GDHRDH"/>
</dbReference>
<dbReference type="PRINTS" id="PR00080">
    <property type="entry name" value="SDRFAMILY"/>
</dbReference>
<evidence type="ECO:0000256" key="1">
    <source>
        <dbReference type="ARBA" id="ARBA00006484"/>
    </source>
</evidence>
<dbReference type="EC" id="1.1.1.100" evidence="2"/>
<dbReference type="EMBL" id="JBEPLV010000007">
    <property type="protein sequence ID" value="MET3548938.1"/>
    <property type="molecule type" value="Genomic_DNA"/>
</dbReference>
<accession>A0ABV2FAZ6</accession>
<comment type="similarity">
    <text evidence="1">Belongs to the short-chain dehydrogenases/reductases (SDR) family.</text>
</comment>
<name>A0ABV2FAZ6_9BACL</name>
<dbReference type="GO" id="GO:0004316">
    <property type="term" value="F:3-oxoacyl-[acyl-carrier-protein] reductase (NADPH) activity"/>
    <property type="evidence" value="ECO:0007669"/>
    <property type="project" value="UniProtKB-EC"/>
</dbReference>
<dbReference type="PANTHER" id="PTHR42879:SF2">
    <property type="entry name" value="3-OXOACYL-[ACYL-CARRIER-PROTEIN] REDUCTASE FABG"/>
    <property type="match status" value="1"/>
</dbReference>